<evidence type="ECO:0000313" key="2">
    <source>
        <dbReference type="Proteomes" id="UP000287969"/>
    </source>
</evidence>
<dbReference type="Gene3D" id="3.40.140.30">
    <property type="entry name" value="Hypothetical protein TM1506"/>
    <property type="match status" value="1"/>
</dbReference>
<dbReference type="InterPro" id="IPR016193">
    <property type="entry name" value="Cytidine_deaminase-like"/>
</dbReference>
<dbReference type="SUPFAM" id="SSF53927">
    <property type="entry name" value="Cytidine deaminase-like"/>
    <property type="match status" value="1"/>
</dbReference>
<protein>
    <submittedName>
        <fullName evidence="1">DUF1893 domain-containing protein</fullName>
    </submittedName>
</protein>
<accession>A0A410QAU1</accession>
<reference evidence="2" key="1">
    <citation type="submission" date="2019-01" db="EMBL/GenBank/DDBJ databases">
        <title>Draft genomes of a novel of Sporanaerobacter strains.</title>
        <authorList>
            <person name="Ma S."/>
        </authorList>
    </citation>
    <scope>NUCLEOTIDE SEQUENCE [LARGE SCALE GENOMIC DNA]</scope>
    <source>
        <strain evidence="2">NJN-17</strain>
    </source>
</reference>
<dbReference type="OrthoDB" id="9815422at2"/>
<name>A0A410QAU1_9FIRM</name>
<dbReference type="InterPro" id="IPR015067">
    <property type="entry name" value="DUF1893_TM1506-like"/>
</dbReference>
<dbReference type="EMBL" id="CP035282">
    <property type="protein sequence ID" value="QAT61105.1"/>
    <property type="molecule type" value="Genomic_DNA"/>
</dbReference>
<proteinExistence type="predicted"/>
<keyword evidence="2" id="KW-1185">Reference proteome</keyword>
<sequence>MKDLELAEKIIEEKGLTLVVVKEGNILFTSADRGIKPIYTAVTDFKEGLEGSSVADRVTGRAAAILCKYGNIEEIHTDLISDEAIKIFKKSGIKYFYEEYSQYIKNRDKTDMCPVEKLAYGVDDPQELIQRISEFIGSMKGEV</sequence>
<dbReference type="Pfam" id="PF08973">
    <property type="entry name" value="TM1506"/>
    <property type="match status" value="1"/>
</dbReference>
<gene>
    <name evidence="1" type="ORF">EQM13_05650</name>
</gene>
<dbReference type="RefSeq" id="WP_128752192.1">
    <property type="nucleotide sequence ID" value="NZ_CP035282.1"/>
</dbReference>
<dbReference type="GO" id="GO:0003824">
    <property type="term" value="F:catalytic activity"/>
    <property type="evidence" value="ECO:0007669"/>
    <property type="project" value="InterPro"/>
</dbReference>
<dbReference type="KEGG" id="spoa:EQM13_05650"/>
<organism evidence="1 2">
    <name type="scientific">Acidilutibacter cellobiosedens</name>
    <dbReference type="NCBI Taxonomy" id="2507161"/>
    <lineage>
        <taxon>Bacteria</taxon>
        <taxon>Bacillati</taxon>
        <taxon>Bacillota</taxon>
        <taxon>Tissierellia</taxon>
        <taxon>Tissierellales</taxon>
        <taxon>Acidilutibacteraceae</taxon>
        <taxon>Acidilutibacter</taxon>
    </lineage>
</organism>
<dbReference type="InterPro" id="IPR037081">
    <property type="entry name" value="Hyp_TM1506"/>
</dbReference>
<dbReference type="Proteomes" id="UP000287969">
    <property type="component" value="Chromosome"/>
</dbReference>
<dbReference type="AlphaFoldDB" id="A0A410QAU1"/>
<evidence type="ECO:0000313" key="1">
    <source>
        <dbReference type="EMBL" id="QAT61105.1"/>
    </source>
</evidence>